<dbReference type="PANTHER" id="PTHR24321:SF11">
    <property type="entry name" value="BLR0893 PROTEIN"/>
    <property type="match status" value="1"/>
</dbReference>
<evidence type="ECO:0000256" key="2">
    <source>
        <dbReference type="ARBA" id="ARBA00023002"/>
    </source>
</evidence>
<dbReference type="SUPFAM" id="SSF51735">
    <property type="entry name" value="NAD(P)-binding Rossmann-fold domains"/>
    <property type="match status" value="1"/>
</dbReference>
<dbReference type="RefSeq" id="WP_011661098.1">
    <property type="nucleotide sequence ID" value="NC_008392.1"/>
</dbReference>
<dbReference type="GeneID" id="93088553"/>
<dbReference type="InterPro" id="IPR036291">
    <property type="entry name" value="NAD(P)-bd_dom_sf"/>
</dbReference>
<dbReference type="InterPro" id="IPR002347">
    <property type="entry name" value="SDR_fam"/>
</dbReference>
<dbReference type="PANTHER" id="PTHR24321">
    <property type="entry name" value="DEHYDROGENASES, SHORT CHAIN"/>
    <property type="match status" value="1"/>
</dbReference>
<keyword evidence="2" id="KW-0560">Oxidoreductase</keyword>
<proteinExistence type="inferred from homology"/>
<dbReference type="PRINTS" id="PR00081">
    <property type="entry name" value="GDHRDH"/>
</dbReference>
<evidence type="ECO:0000256" key="1">
    <source>
        <dbReference type="ARBA" id="ARBA00006484"/>
    </source>
</evidence>
<dbReference type="Gene3D" id="3.40.50.720">
    <property type="entry name" value="NAD(P)-binding Rossmann-like Domain"/>
    <property type="match status" value="1"/>
</dbReference>
<sequence>MERLFDKVALVTGATSGIGKATAMLFAREGAKVAIAARREEEGRQVVREILDHGGEAIFVRTDVAQAEDCAAAVARTVASFGKLDIAFNNAGITSFGRPVADTDEQAWSTVIDVNLTGTFLSMKYEIPEILKAGGGSIINMSSAYGLAGSAFGACSYHASKHGVIGLTRAAALEYAKEKLRVNAICPAFVATDMIGAFLEQPEQAAQLAALHPVGRMGTLAETAEAVVFLASDASTFITGTTLSIDGGMGAG</sequence>
<keyword evidence="4" id="KW-1185">Reference proteome</keyword>
<name>Q0B254_BURCM</name>
<protein>
    <submittedName>
        <fullName evidence="3">Short-chain dehydrogenase/reductase SDR</fullName>
    </submittedName>
</protein>
<comment type="similarity">
    <text evidence="1">Belongs to the short-chain dehydrogenases/reductases (SDR) family.</text>
</comment>
<dbReference type="Proteomes" id="UP000000662">
    <property type="component" value="Chromosome 3"/>
</dbReference>
<dbReference type="GO" id="GO:0016491">
    <property type="term" value="F:oxidoreductase activity"/>
    <property type="evidence" value="ECO:0007669"/>
    <property type="project" value="UniProtKB-KW"/>
</dbReference>
<dbReference type="PRINTS" id="PR00080">
    <property type="entry name" value="SDRFAMILY"/>
</dbReference>
<evidence type="ECO:0000313" key="3">
    <source>
        <dbReference type="EMBL" id="ABI91769.1"/>
    </source>
</evidence>
<dbReference type="KEGG" id="bam:Bamb_6225"/>
<dbReference type="EMBL" id="CP000442">
    <property type="protein sequence ID" value="ABI91769.1"/>
    <property type="molecule type" value="Genomic_DNA"/>
</dbReference>
<reference evidence="3" key="1">
    <citation type="submission" date="2006-08" db="EMBL/GenBank/DDBJ databases">
        <title>Complete sequence of Chromosome 3 of Burkholderia cepacia AMMD.</title>
        <authorList>
            <consortium name="US DOE Joint Genome Institute"/>
            <person name="Copeland A."/>
            <person name="Lucas S."/>
            <person name="Lapidus A."/>
            <person name="Barry K."/>
            <person name="Detter J.C."/>
            <person name="Glavina del Rio T."/>
            <person name="Hammon N."/>
            <person name="Israni S."/>
            <person name="Pitluck S."/>
            <person name="Bruce D."/>
            <person name="Chain P."/>
            <person name="Malfatti S."/>
            <person name="Shin M."/>
            <person name="Vergez L."/>
            <person name="Schmutz J."/>
            <person name="Larimer F."/>
            <person name="Land M."/>
            <person name="Hauser L."/>
            <person name="Kyrpides N."/>
            <person name="Kim E."/>
            <person name="Parke J."/>
            <person name="Coenye T."/>
            <person name="Konstantinidis K."/>
            <person name="Ramette A."/>
            <person name="Tiedje J."/>
            <person name="Richardson P."/>
        </authorList>
    </citation>
    <scope>NUCLEOTIDE SEQUENCE</scope>
    <source>
        <strain evidence="3">AMMD</strain>
    </source>
</reference>
<gene>
    <name evidence="3" type="ordered locus">Bamb_6225</name>
</gene>
<evidence type="ECO:0000313" key="4">
    <source>
        <dbReference type="Proteomes" id="UP000000662"/>
    </source>
</evidence>
<dbReference type="eggNOG" id="COG1028">
    <property type="taxonomic scope" value="Bacteria"/>
</dbReference>
<accession>Q0B254</accession>
<dbReference type="NCBIfam" id="NF005559">
    <property type="entry name" value="PRK07231.1"/>
    <property type="match status" value="1"/>
</dbReference>
<dbReference type="FunFam" id="3.40.50.720:FF:000084">
    <property type="entry name" value="Short-chain dehydrogenase reductase"/>
    <property type="match status" value="1"/>
</dbReference>
<organism evidence="3 4">
    <name type="scientific">Burkholderia ambifaria (strain ATCC BAA-244 / DSM 16087 / CCUG 44356 / LMG 19182 / AMMD)</name>
    <name type="common">Burkholderia cepacia (strain AMMD)</name>
    <dbReference type="NCBI Taxonomy" id="339670"/>
    <lineage>
        <taxon>Bacteria</taxon>
        <taxon>Pseudomonadati</taxon>
        <taxon>Pseudomonadota</taxon>
        <taxon>Betaproteobacteria</taxon>
        <taxon>Burkholderiales</taxon>
        <taxon>Burkholderiaceae</taxon>
        <taxon>Burkholderia</taxon>
        <taxon>Burkholderia cepacia complex</taxon>
    </lineage>
</organism>
<dbReference type="PATRIC" id="fig|339670.21.peg.6090"/>
<dbReference type="AlphaFoldDB" id="Q0B254"/>
<dbReference type="Pfam" id="PF13561">
    <property type="entry name" value="adh_short_C2"/>
    <property type="match status" value="1"/>
</dbReference>